<name>A0ABR4A9R4_9LECA</name>
<keyword evidence="2" id="KW-1185">Reference proteome</keyword>
<evidence type="ECO:0000313" key="2">
    <source>
        <dbReference type="Proteomes" id="UP001590950"/>
    </source>
</evidence>
<proteinExistence type="predicted"/>
<protein>
    <submittedName>
        <fullName evidence="1">Uncharacterized protein</fullName>
    </submittedName>
</protein>
<evidence type="ECO:0000313" key="1">
    <source>
        <dbReference type="EMBL" id="KAL2040103.1"/>
    </source>
</evidence>
<dbReference type="EMBL" id="JBEFKJ010000022">
    <property type="protein sequence ID" value="KAL2040103.1"/>
    <property type="molecule type" value="Genomic_DNA"/>
</dbReference>
<reference evidence="1 2" key="1">
    <citation type="submission" date="2024-09" db="EMBL/GenBank/DDBJ databases">
        <title>Rethinking Asexuality: The Enigmatic Case of Functional Sexual Genes in Lepraria (Stereocaulaceae).</title>
        <authorList>
            <person name="Doellman M."/>
            <person name="Sun Y."/>
            <person name="Barcenas-Pena A."/>
            <person name="Lumbsch H.T."/>
            <person name="Grewe F."/>
        </authorList>
    </citation>
    <scope>NUCLEOTIDE SEQUENCE [LARGE SCALE GENOMIC DNA]</scope>
    <source>
        <strain evidence="1 2">Mercado 3170</strain>
    </source>
</reference>
<dbReference type="PROSITE" id="PS51257">
    <property type="entry name" value="PROKAR_LIPOPROTEIN"/>
    <property type="match status" value="1"/>
</dbReference>
<sequence>MRRSSFRLGHTNSFVSMSVILISCNKVNVETRVGTPTKPGFSDNGIMQRLYSMTLGRSELDVGCFYCCGETTLSLSTWREVEMCPNHRSASPSKVGFVHDISIAKVYRLPALLSLNLASRCRKLNVREPKTIIKARGIVFR</sequence>
<gene>
    <name evidence="1" type="ORF">N7G274_007006</name>
</gene>
<accession>A0ABR4A9R4</accession>
<dbReference type="Proteomes" id="UP001590950">
    <property type="component" value="Unassembled WGS sequence"/>
</dbReference>
<organism evidence="1 2">
    <name type="scientific">Stereocaulon virgatum</name>
    <dbReference type="NCBI Taxonomy" id="373712"/>
    <lineage>
        <taxon>Eukaryota</taxon>
        <taxon>Fungi</taxon>
        <taxon>Dikarya</taxon>
        <taxon>Ascomycota</taxon>
        <taxon>Pezizomycotina</taxon>
        <taxon>Lecanoromycetes</taxon>
        <taxon>OSLEUM clade</taxon>
        <taxon>Lecanoromycetidae</taxon>
        <taxon>Lecanorales</taxon>
        <taxon>Lecanorineae</taxon>
        <taxon>Stereocaulaceae</taxon>
        <taxon>Stereocaulon</taxon>
    </lineage>
</organism>
<comment type="caution">
    <text evidence="1">The sequence shown here is derived from an EMBL/GenBank/DDBJ whole genome shotgun (WGS) entry which is preliminary data.</text>
</comment>